<organism evidence="2 3">
    <name type="scientific">Butyrivibrio proteoclasticus</name>
    <dbReference type="NCBI Taxonomy" id="43305"/>
    <lineage>
        <taxon>Bacteria</taxon>
        <taxon>Bacillati</taxon>
        <taxon>Bacillota</taxon>
        <taxon>Clostridia</taxon>
        <taxon>Lachnospirales</taxon>
        <taxon>Lachnospiraceae</taxon>
        <taxon>Butyrivibrio</taxon>
    </lineage>
</organism>
<feature type="transmembrane region" description="Helical" evidence="1">
    <location>
        <begin position="107"/>
        <end position="130"/>
    </location>
</feature>
<feature type="transmembrane region" description="Helical" evidence="1">
    <location>
        <begin position="251"/>
        <end position="272"/>
    </location>
</feature>
<feature type="transmembrane region" description="Helical" evidence="1">
    <location>
        <begin position="142"/>
        <end position="170"/>
    </location>
</feature>
<feature type="transmembrane region" description="Helical" evidence="1">
    <location>
        <begin position="46"/>
        <end position="65"/>
    </location>
</feature>
<keyword evidence="3" id="KW-1185">Reference proteome</keyword>
<dbReference type="OrthoDB" id="1649543at2"/>
<dbReference type="InterPro" id="IPR049458">
    <property type="entry name" value="EpsG-like"/>
</dbReference>
<dbReference type="Pfam" id="PF14897">
    <property type="entry name" value="EpsG"/>
    <property type="match status" value="1"/>
</dbReference>
<feature type="transmembrane region" description="Helical" evidence="1">
    <location>
        <begin position="284"/>
        <end position="302"/>
    </location>
</feature>
<evidence type="ECO:0000313" key="3">
    <source>
        <dbReference type="Proteomes" id="UP000182624"/>
    </source>
</evidence>
<reference evidence="3" key="1">
    <citation type="submission" date="2016-10" db="EMBL/GenBank/DDBJ databases">
        <authorList>
            <person name="Varghese N."/>
            <person name="Submissions S."/>
        </authorList>
    </citation>
    <scope>NUCLEOTIDE SEQUENCE [LARGE SCALE GENOMIC DNA]</scope>
    <source>
        <strain evidence="3">P18</strain>
    </source>
</reference>
<keyword evidence="1" id="KW-0812">Transmembrane</keyword>
<evidence type="ECO:0000313" key="2">
    <source>
        <dbReference type="EMBL" id="SFP38219.1"/>
    </source>
</evidence>
<dbReference type="AlphaFoldDB" id="A0A1I5PWE6"/>
<keyword evidence="1" id="KW-1133">Transmembrane helix</keyword>
<feature type="transmembrane region" description="Helical" evidence="1">
    <location>
        <begin position="335"/>
        <end position="353"/>
    </location>
</feature>
<feature type="transmembrane region" description="Helical" evidence="1">
    <location>
        <begin position="215"/>
        <end position="231"/>
    </location>
</feature>
<evidence type="ECO:0000256" key="1">
    <source>
        <dbReference type="SAM" id="Phobius"/>
    </source>
</evidence>
<gene>
    <name evidence="2" type="ORF">SAMN04487928_101172</name>
</gene>
<proteinExistence type="predicted"/>
<name>A0A1I5PWE6_9FIRM</name>
<feature type="transmembrane region" description="Helical" evidence="1">
    <location>
        <begin position="182"/>
        <end position="203"/>
    </location>
</feature>
<accession>A0A1I5PWE6</accession>
<feature type="transmembrane region" description="Helical" evidence="1">
    <location>
        <begin position="6"/>
        <end position="25"/>
    </location>
</feature>
<feature type="transmembrane region" description="Helical" evidence="1">
    <location>
        <begin position="308"/>
        <end position="323"/>
    </location>
</feature>
<protein>
    <submittedName>
        <fullName evidence="2">EpsG family protein</fullName>
    </submittedName>
</protein>
<keyword evidence="1" id="KW-0472">Membrane</keyword>
<dbReference type="RefSeq" id="WP_074882957.1">
    <property type="nucleotide sequence ID" value="NZ_FOXO01000001.1"/>
</dbReference>
<dbReference type="Proteomes" id="UP000182624">
    <property type="component" value="Unassembled WGS sequence"/>
</dbReference>
<sequence>MVAAEWSNATFIFYIFIIFFCVLLTRTFGTRCFSVQVVGASRHIPIGLSCVAILLITIKGISLTGTDVKIGAGYWLDFMSADTFHGFRDYAIEPLYILLNVVVKNTFNSYCVFLMLVAVITVIPPVYLIWKYRDKANVSQAVFVYLCLFYFNSFSAIRQYMAVSISFFVFDALYEKKNIKSLLLIFAAAFMHRSVLILVIPYIYMTFNKIKKRHLIMGIVVMLVSSALLRNDVYAKFAASERYYVYKATESISFGLEQFVYYIPLFILYHYGKAKKQDNNFDRLSFAYLCMGFLFGLMGYVITIFGRMQAIMLPLIIIAPYYFRSSYKWVKDSKMLFDMALYVYCSARFYIWISQYYLGETLMPYTTIWGLSI</sequence>
<dbReference type="EMBL" id="FOXO01000001">
    <property type="protein sequence ID" value="SFP38219.1"/>
    <property type="molecule type" value="Genomic_DNA"/>
</dbReference>